<evidence type="ECO:0000313" key="3">
    <source>
        <dbReference type="Proteomes" id="UP001367676"/>
    </source>
</evidence>
<keyword evidence="3" id="KW-1185">Reference proteome</keyword>
<protein>
    <submittedName>
        <fullName evidence="2">Uncharacterized protein</fullName>
    </submittedName>
</protein>
<proteinExistence type="predicted"/>
<gene>
    <name evidence="2" type="ORF">V9T40_014876</name>
</gene>
<comment type="caution">
    <text evidence="2">The sequence shown here is derived from an EMBL/GenBank/DDBJ whole genome shotgun (WGS) entry which is preliminary data.</text>
</comment>
<accession>A0AAN9Y6C7</accession>
<sequence>MHIGDTYTSQCTPLYDTTESLTMNDSEIWRFDGEKQARERFMYWRNKKRQKKRSSERKSRPQRIVSGKKLLPHHRIIVYDRPINSQPRRDSHYKLHDTQMPQKSFALVPKAQQTQRQELKQRAMFVDNNLQCRKPAPPTTATVDRSARNSFISTRHSPVLHFASYHKHKYQPNTLEIYLIFFLFARLKSPLQREGVGFGYKTRI</sequence>
<organism evidence="2 3">
    <name type="scientific">Parthenolecanium corni</name>
    <dbReference type="NCBI Taxonomy" id="536013"/>
    <lineage>
        <taxon>Eukaryota</taxon>
        <taxon>Metazoa</taxon>
        <taxon>Ecdysozoa</taxon>
        <taxon>Arthropoda</taxon>
        <taxon>Hexapoda</taxon>
        <taxon>Insecta</taxon>
        <taxon>Pterygota</taxon>
        <taxon>Neoptera</taxon>
        <taxon>Paraneoptera</taxon>
        <taxon>Hemiptera</taxon>
        <taxon>Sternorrhyncha</taxon>
        <taxon>Coccoidea</taxon>
        <taxon>Coccidae</taxon>
        <taxon>Parthenolecanium</taxon>
    </lineage>
</organism>
<evidence type="ECO:0000256" key="1">
    <source>
        <dbReference type="SAM" id="MobiDB-lite"/>
    </source>
</evidence>
<feature type="compositionally biased region" description="Basic residues" evidence="1">
    <location>
        <begin position="46"/>
        <end position="55"/>
    </location>
</feature>
<dbReference type="EMBL" id="JBBCAQ010000016">
    <property type="protein sequence ID" value="KAK7597920.1"/>
    <property type="molecule type" value="Genomic_DNA"/>
</dbReference>
<dbReference type="Proteomes" id="UP001367676">
    <property type="component" value="Unassembled WGS sequence"/>
</dbReference>
<dbReference type="AlphaFoldDB" id="A0AAN9Y6C7"/>
<reference evidence="2 3" key="1">
    <citation type="submission" date="2024-03" db="EMBL/GenBank/DDBJ databases">
        <title>Adaptation during the transition from Ophiocordyceps entomopathogen to insect associate is accompanied by gene loss and intensified selection.</title>
        <authorList>
            <person name="Ward C.M."/>
            <person name="Onetto C.A."/>
            <person name="Borneman A.R."/>
        </authorList>
    </citation>
    <scope>NUCLEOTIDE SEQUENCE [LARGE SCALE GENOMIC DNA]</scope>
    <source>
        <strain evidence="2">AWRI1</strain>
        <tissue evidence="2">Single Adult Female</tissue>
    </source>
</reference>
<feature type="region of interest" description="Disordered" evidence="1">
    <location>
        <begin position="46"/>
        <end position="65"/>
    </location>
</feature>
<name>A0AAN9Y6C7_9HEMI</name>
<evidence type="ECO:0000313" key="2">
    <source>
        <dbReference type="EMBL" id="KAK7597920.1"/>
    </source>
</evidence>